<dbReference type="Proteomes" id="UP000751190">
    <property type="component" value="Unassembled WGS sequence"/>
</dbReference>
<evidence type="ECO:0000313" key="3">
    <source>
        <dbReference type="Proteomes" id="UP000751190"/>
    </source>
</evidence>
<feature type="coiled-coil region" evidence="1">
    <location>
        <begin position="286"/>
        <end position="320"/>
    </location>
</feature>
<reference evidence="2" key="1">
    <citation type="submission" date="2021-05" db="EMBL/GenBank/DDBJ databases">
        <title>The genome of the haptophyte Pavlova lutheri (Diacronema luteri, Pavlovales) - a model for lipid biosynthesis in eukaryotic algae.</title>
        <authorList>
            <person name="Hulatt C.J."/>
            <person name="Posewitz M.C."/>
        </authorList>
    </citation>
    <scope>NUCLEOTIDE SEQUENCE</scope>
    <source>
        <strain evidence="2">NIVA-4/92</strain>
    </source>
</reference>
<comment type="caution">
    <text evidence="2">The sequence shown here is derived from an EMBL/GenBank/DDBJ whole genome shotgun (WGS) entry which is preliminary data.</text>
</comment>
<dbReference type="AlphaFoldDB" id="A0A8J5XJ96"/>
<evidence type="ECO:0000313" key="2">
    <source>
        <dbReference type="EMBL" id="KAG8462347.1"/>
    </source>
</evidence>
<organism evidence="2 3">
    <name type="scientific">Diacronema lutheri</name>
    <name type="common">Unicellular marine alga</name>
    <name type="synonym">Monochrysis lutheri</name>
    <dbReference type="NCBI Taxonomy" id="2081491"/>
    <lineage>
        <taxon>Eukaryota</taxon>
        <taxon>Haptista</taxon>
        <taxon>Haptophyta</taxon>
        <taxon>Pavlovophyceae</taxon>
        <taxon>Pavlovales</taxon>
        <taxon>Pavlovaceae</taxon>
        <taxon>Diacronema</taxon>
    </lineage>
</organism>
<keyword evidence="3" id="KW-1185">Reference proteome</keyword>
<evidence type="ECO:0000256" key="1">
    <source>
        <dbReference type="SAM" id="Coils"/>
    </source>
</evidence>
<gene>
    <name evidence="2" type="ORF">KFE25_012167</name>
</gene>
<sequence>MAECADAADADARNRTAERNASYCANDDLREQLVDGARAAEAEGKEVVRRLKIAFAMRGNENADKGESASDATAYRLDARLSADVLGLTEEKMLRVLISSVKSDGPGAGGGQFERATRATLDGLQAESALLQRHVDELTELVAELRSTAREHRRLASAADGARVLMAECADAADADARNRTAERNASYCANDDLREQLVDGARAAEAEGKEVVRRLKIAFAMRGNENADKGESASDATAYRLDARLSADVLGLTEEKMLRVLISSVKSDGPGAGGGQFERATRATLDGLQAESALLQRHVDELTELVAELRSTAREHRRLASAADGARVLMAECADAADADARNRTAERNASYCANDDLREQLVDGARAAEAEGKEVVRRLKIAFAMRGNENADKGESASDATAYRLDARLSAVIEGAHIEPTEIARARARHL</sequence>
<proteinExistence type="predicted"/>
<name>A0A8J5XJ96_DIALT</name>
<dbReference type="EMBL" id="JAGTXO010000021">
    <property type="protein sequence ID" value="KAG8462347.1"/>
    <property type="molecule type" value="Genomic_DNA"/>
</dbReference>
<accession>A0A8J5XJ96</accession>
<feature type="coiled-coil region" evidence="1">
    <location>
        <begin position="121"/>
        <end position="155"/>
    </location>
</feature>
<protein>
    <submittedName>
        <fullName evidence="2">Uncharacterized protein</fullName>
    </submittedName>
</protein>
<keyword evidence="1" id="KW-0175">Coiled coil</keyword>